<dbReference type="SUPFAM" id="SSF51735">
    <property type="entry name" value="NAD(P)-binding Rossmann-fold domains"/>
    <property type="match status" value="1"/>
</dbReference>
<gene>
    <name evidence="3" type="ORF">UCREL1_7290</name>
</gene>
<sequence length="253" mass="26725">MEQIASRRRTSTPQDVVLNPLKDKVALITGSCSGIGAAIARELSIRGASVIINYPFAHLEGDAEKAGESLKSDWFAVEADISTADGPAALLAPVEETTAELFEKTMNTNVRGALLVTQAALPHLPKKSEGGGGRIISITSAVGTNPQELQAAYATSNGALATLTRILAKELPPKYGCTVNAVSPGIVKTPQFLHELQRTVPPFLPQVFDSMTPLDDWLGLPEDVAFAVAFLAEERASWINGASINVSGGMFVD</sequence>
<name>M7TG96_EUTLA</name>
<dbReference type="AlphaFoldDB" id="M7TG96"/>
<dbReference type="Pfam" id="PF13561">
    <property type="entry name" value="adh_short_C2"/>
    <property type="match status" value="1"/>
</dbReference>
<dbReference type="PANTHER" id="PTHR48107:SF7">
    <property type="entry name" value="RE15974P"/>
    <property type="match status" value="1"/>
</dbReference>
<dbReference type="OMA" id="WINGASI"/>
<keyword evidence="2" id="KW-0560">Oxidoreductase</keyword>
<evidence type="ECO:0000256" key="2">
    <source>
        <dbReference type="ARBA" id="ARBA00023002"/>
    </source>
</evidence>
<dbReference type="InterPro" id="IPR036291">
    <property type="entry name" value="NAD(P)-bd_dom_sf"/>
</dbReference>
<dbReference type="KEGG" id="ela:UCREL1_7290"/>
<dbReference type="PANTHER" id="PTHR48107">
    <property type="entry name" value="NADPH-DEPENDENT ALDEHYDE REDUCTASE-LIKE PROTEIN, CHLOROPLASTIC-RELATED"/>
    <property type="match status" value="1"/>
</dbReference>
<dbReference type="EMBL" id="KB706797">
    <property type="protein sequence ID" value="EMR65730.1"/>
    <property type="molecule type" value="Genomic_DNA"/>
</dbReference>
<dbReference type="InterPro" id="IPR002347">
    <property type="entry name" value="SDR_fam"/>
</dbReference>
<dbReference type="eggNOG" id="KOG1200">
    <property type="taxonomic scope" value="Eukaryota"/>
</dbReference>
<reference evidence="4" key="1">
    <citation type="journal article" date="2013" name="Genome Announc.">
        <title>Draft genome sequence of the grapevine dieback fungus Eutypa lata UCR-EL1.</title>
        <authorList>
            <person name="Blanco-Ulate B."/>
            <person name="Rolshausen P.E."/>
            <person name="Cantu D."/>
        </authorList>
    </citation>
    <scope>NUCLEOTIDE SEQUENCE [LARGE SCALE GENOMIC DNA]</scope>
    <source>
        <strain evidence="4">UCR-EL1</strain>
    </source>
</reference>
<dbReference type="PRINTS" id="PR00081">
    <property type="entry name" value="GDHRDH"/>
</dbReference>
<dbReference type="OrthoDB" id="47007at2759"/>
<dbReference type="Gene3D" id="3.40.50.720">
    <property type="entry name" value="NAD(P)-binding Rossmann-like Domain"/>
    <property type="match status" value="2"/>
</dbReference>
<dbReference type="GO" id="GO:0016614">
    <property type="term" value="F:oxidoreductase activity, acting on CH-OH group of donors"/>
    <property type="evidence" value="ECO:0007669"/>
    <property type="project" value="UniProtKB-ARBA"/>
</dbReference>
<proteinExistence type="inferred from homology"/>
<comment type="similarity">
    <text evidence="1">Belongs to the short-chain dehydrogenases/reductases (SDR) family.</text>
</comment>
<dbReference type="Proteomes" id="UP000012174">
    <property type="component" value="Unassembled WGS sequence"/>
</dbReference>
<evidence type="ECO:0000313" key="4">
    <source>
        <dbReference type="Proteomes" id="UP000012174"/>
    </source>
</evidence>
<accession>M7TG96</accession>
<keyword evidence="4" id="KW-1185">Reference proteome</keyword>
<dbReference type="STRING" id="1287681.M7TG96"/>
<evidence type="ECO:0000313" key="3">
    <source>
        <dbReference type="EMBL" id="EMR65730.1"/>
    </source>
</evidence>
<organism evidence="3 4">
    <name type="scientific">Eutypa lata (strain UCR-EL1)</name>
    <name type="common">Grapevine dieback disease fungus</name>
    <name type="synonym">Eutypa armeniacae</name>
    <dbReference type="NCBI Taxonomy" id="1287681"/>
    <lineage>
        <taxon>Eukaryota</taxon>
        <taxon>Fungi</taxon>
        <taxon>Dikarya</taxon>
        <taxon>Ascomycota</taxon>
        <taxon>Pezizomycotina</taxon>
        <taxon>Sordariomycetes</taxon>
        <taxon>Xylariomycetidae</taxon>
        <taxon>Xylariales</taxon>
        <taxon>Diatrypaceae</taxon>
        <taxon>Eutypa</taxon>
    </lineage>
</organism>
<protein>
    <submittedName>
        <fullName evidence="3">Putative short chain dehydrogenase protein</fullName>
    </submittedName>
</protein>
<dbReference type="HOGENOM" id="CLU_010194_1_3_1"/>
<evidence type="ECO:0000256" key="1">
    <source>
        <dbReference type="ARBA" id="ARBA00006484"/>
    </source>
</evidence>